<feature type="transmembrane region" description="Helical" evidence="1">
    <location>
        <begin position="28"/>
        <end position="48"/>
    </location>
</feature>
<evidence type="ECO:0008006" key="4">
    <source>
        <dbReference type="Google" id="ProtNLM"/>
    </source>
</evidence>
<reference evidence="3" key="1">
    <citation type="journal article" date="2019" name="Int. J. Syst. Evol. Microbiol.">
        <title>The Global Catalogue of Microorganisms (GCM) 10K type strain sequencing project: providing services to taxonomists for standard genome sequencing and annotation.</title>
        <authorList>
            <consortium name="The Broad Institute Genomics Platform"/>
            <consortium name="The Broad Institute Genome Sequencing Center for Infectious Disease"/>
            <person name="Wu L."/>
            <person name="Ma J."/>
        </authorList>
    </citation>
    <scope>NUCLEOTIDE SEQUENCE [LARGE SCALE GENOMIC DNA]</scope>
    <source>
        <strain evidence="3">JCM 3389</strain>
    </source>
</reference>
<accession>A0ABW4Y2B7</accession>
<keyword evidence="1" id="KW-1133">Transmembrane helix</keyword>
<dbReference type="RefSeq" id="WP_379832014.1">
    <property type="nucleotide sequence ID" value="NZ_JBHUHU010000005.1"/>
</dbReference>
<dbReference type="Proteomes" id="UP001597342">
    <property type="component" value="Unassembled WGS sequence"/>
</dbReference>
<evidence type="ECO:0000313" key="2">
    <source>
        <dbReference type="EMBL" id="MFD2101435.1"/>
    </source>
</evidence>
<comment type="caution">
    <text evidence="2">The sequence shown here is derived from an EMBL/GenBank/DDBJ whole genome shotgun (WGS) entry which is preliminary data.</text>
</comment>
<evidence type="ECO:0000313" key="3">
    <source>
        <dbReference type="Proteomes" id="UP001597342"/>
    </source>
</evidence>
<gene>
    <name evidence="2" type="ORF">ACFSJE_16725</name>
</gene>
<feature type="transmembrane region" description="Helical" evidence="1">
    <location>
        <begin position="68"/>
        <end position="84"/>
    </location>
</feature>
<keyword evidence="3" id="KW-1185">Reference proteome</keyword>
<name>A0ABW4Y2B7_9FLAO</name>
<keyword evidence="1" id="KW-0812">Transmembrane</keyword>
<evidence type="ECO:0000256" key="1">
    <source>
        <dbReference type="SAM" id="Phobius"/>
    </source>
</evidence>
<proteinExistence type="predicted"/>
<keyword evidence="1" id="KW-0472">Membrane</keyword>
<dbReference type="EMBL" id="JBHUHU010000005">
    <property type="protein sequence ID" value="MFD2101435.1"/>
    <property type="molecule type" value="Genomic_DNA"/>
</dbReference>
<organism evidence="2 3">
    <name type="scientific">Flagellimonas iocasae</name>
    <dbReference type="NCBI Taxonomy" id="2055905"/>
    <lineage>
        <taxon>Bacteria</taxon>
        <taxon>Pseudomonadati</taxon>
        <taxon>Bacteroidota</taxon>
        <taxon>Flavobacteriia</taxon>
        <taxon>Flavobacteriales</taxon>
        <taxon>Flavobacteriaceae</taxon>
        <taxon>Flagellimonas</taxon>
    </lineage>
</organism>
<sequence length="330" mass="38739">MTIKEQWTEVRDSFKFVRKEYIRRNLKYIAYAYIAVIAIWIIHLYWFLNYYPKNDYHLSLSASLAEDLLFFGILGALVFFYSLRDGSDLSLRHRVSILANKKGIDDNAVTYLLNHIQPVLSYNKSTNIDITIDDVTDDKKYIRVFCDVENRIVNMCSNDAFELKNSDFKIEALNKIGHRYGFISYVGIKNLVKGEGASSDLIFVSGPGNKPLQKKKVVYPIDNFVIPNNGIAESKMSWAVWEELNSEKLIMENWYYIANQRFTNKIHLDLSNRVEDLRLFFDIRIHYNQSGEKRVIFEGEELNQKVKVIPIKEQLFPKDMIQMIFYTKEE</sequence>
<protein>
    <recommendedName>
        <fullName evidence="4">SMODS-associating 2TM beta-strand rich effector domain-containing protein</fullName>
    </recommendedName>
</protein>